<name>A0ABR3F0M2_9AGAR</name>
<dbReference type="PROSITE" id="PS50865">
    <property type="entry name" value="ZF_MYND_2"/>
    <property type="match status" value="1"/>
</dbReference>
<gene>
    <name evidence="7" type="ORF">V5O48_013241</name>
</gene>
<feature type="region of interest" description="Disordered" evidence="5">
    <location>
        <begin position="547"/>
        <end position="599"/>
    </location>
</feature>
<feature type="domain" description="MYND-type" evidence="6">
    <location>
        <begin position="322"/>
        <end position="363"/>
    </location>
</feature>
<comment type="caution">
    <text evidence="7">The sequence shown here is derived from an EMBL/GenBank/DDBJ whole genome shotgun (WGS) entry which is preliminary data.</text>
</comment>
<evidence type="ECO:0000256" key="2">
    <source>
        <dbReference type="ARBA" id="ARBA00022771"/>
    </source>
</evidence>
<accession>A0ABR3F0M2</accession>
<dbReference type="EMBL" id="JBAHYK010001268">
    <property type="protein sequence ID" value="KAL0568741.1"/>
    <property type="molecule type" value="Genomic_DNA"/>
</dbReference>
<dbReference type="PROSITE" id="PS01360">
    <property type="entry name" value="ZF_MYND_1"/>
    <property type="match status" value="1"/>
</dbReference>
<evidence type="ECO:0000256" key="4">
    <source>
        <dbReference type="PROSITE-ProRule" id="PRU00134"/>
    </source>
</evidence>
<evidence type="ECO:0000256" key="5">
    <source>
        <dbReference type="SAM" id="MobiDB-lite"/>
    </source>
</evidence>
<evidence type="ECO:0000313" key="7">
    <source>
        <dbReference type="EMBL" id="KAL0568741.1"/>
    </source>
</evidence>
<proteinExistence type="predicted"/>
<protein>
    <recommendedName>
        <fullName evidence="6">MYND-type domain-containing protein</fullName>
    </recommendedName>
</protein>
<evidence type="ECO:0000259" key="6">
    <source>
        <dbReference type="PROSITE" id="PS50865"/>
    </source>
</evidence>
<evidence type="ECO:0000256" key="1">
    <source>
        <dbReference type="ARBA" id="ARBA00022723"/>
    </source>
</evidence>
<evidence type="ECO:0000256" key="3">
    <source>
        <dbReference type="ARBA" id="ARBA00022833"/>
    </source>
</evidence>
<evidence type="ECO:0000313" key="8">
    <source>
        <dbReference type="Proteomes" id="UP001465976"/>
    </source>
</evidence>
<dbReference type="SUPFAM" id="SSF144232">
    <property type="entry name" value="HIT/MYND zinc finger-like"/>
    <property type="match status" value="1"/>
</dbReference>
<feature type="compositionally biased region" description="Basic and acidic residues" evidence="5">
    <location>
        <begin position="547"/>
        <end position="569"/>
    </location>
</feature>
<keyword evidence="1" id="KW-0479">Metal-binding</keyword>
<dbReference type="Proteomes" id="UP001465976">
    <property type="component" value="Unassembled WGS sequence"/>
</dbReference>
<keyword evidence="3" id="KW-0862">Zinc</keyword>
<dbReference type="Pfam" id="PF01753">
    <property type="entry name" value="zf-MYND"/>
    <property type="match status" value="1"/>
</dbReference>
<keyword evidence="8" id="KW-1185">Reference proteome</keyword>
<organism evidence="7 8">
    <name type="scientific">Marasmius crinis-equi</name>
    <dbReference type="NCBI Taxonomy" id="585013"/>
    <lineage>
        <taxon>Eukaryota</taxon>
        <taxon>Fungi</taxon>
        <taxon>Dikarya</taxon>
        <taxon>Basidiomycota</taxon>
        <taxon>Agaricomycotina</taxon>
        <taxon>Agaricomycetes</taxon>
        <taxon>Agaricomycetidae</taxon>
        <taxon>Agaricales</taxon>
        <taxon>Marasmiineae</taxon>
        <taxon>Marasmiaceae</taxon>
        <taxon>Marasmius</taxon>
    </lineage>
</organism>
<reference evidence="7 8" key="1">
    <citation type="submission" date="2024-02" db="EMBL/GenBank/DDBJ databases">
        <title>A draft genome for the cacao thread blight pathogen Marasmius crinis-equi.</title>
        <authorList>
            <person name="Cohen S.P."/>
            <person name="Baruah I.K."/>
            <person name="Amoako-Attah I."/>
            <person name="Bukari Y."/>
            <person name="Meinhardt L.W."/>
            <person name="Bailey B.A."/>
        </authorList>
    </citation>
    <scope>NUCLEOTIDE SEQUENCE [LARGE SCALE GENOMIC DNA]</scope>
    <source>
        <strain evidence="7 8">GH-76</strain>
    </source>
</reference>
<dbReference type="Gene3D" id="6.10.140.2220">
    <property type="match status" value="1"/>
</dbReference>
<sequence>MSESLQVALRNATIGQPRARLGGLPDNEIEKLQSRLPSLAEVRNEVPEALRLMKEPPPTNITGVDQDGEFLGTLHPSLAYHMLLPKLFVFSYFCHEEDVPEDLQLLCLWALQQRVIGVEKGTDKQLRRILESPQGKVLPGAKRFMEGQSRIKIISCLLSPQINRPEEAIPHIEACMKLESSDETSEALPDDVFLRNPHSYVLYGTILARTKTRNAEAKTVLERVLKDIDKVTDGSKMMFIQAKLYLSRVLRGLGEVEAAKKHETYLITWFKKNPRRMPEGLLRQWFETESDADPVFRGLGGTSWLAERKPTFKNLDRQSRLCYNCGLRESPATKLMRCAKCQYTYYCSRKCQVENHPYHKVGCAERAAELKRAEALKAVAPDDAKCVEDWSHYRNSGFDNFPSYHALGLMHDINRGKTHIIVKYVEHVPQGGKEVLDRFRVVAAGVFRIKDVLRDIEGLLGYNKGEAEEVLEELLEEFNNGPGKGGKAHPFFNLLTTDDNRMPSYLCVGGVTLKKLRETKYNPDWRKLLNRKPCTVEQLLLRSGVKDAERDYTPSEARKESDAEPEAKIKGSQPSEGQKPSPKVESAAAALPKLRGMFK</sequence>
<keyword evidence="2 4" id="KW-0863">Zinc-finger</keyword>
<dbReference type="InterPro" id="IPR002893">
    <property type="entry name" value="Znf_MYND"/>
</dbReference>